<protein>
    <submittedName>
        <fullName evidence="2">Uncharacterized protein</fullName>
    </submittedName>
</protein>
<reference evidence="2 3" key="1">
    <citation type="journal article" date="2016" name="Mol. Biol. Evol.">
        <title>Comparative Genomics of Early-Diverging Mushroom-Forming Fungi Provides Insights into the Origins of Lignocellulose Decay Capabilities.</title>
        <authorList>
            <person name="Nagy L.G."/>
            <person name="Riley R."/>
            <person name="Tritt A."/>
            <person name="Adam C."/>
            <person name="Daum C."/>
            <person name="Floudas D."/>
            <person name="Sun H."/>
            <person name="Yadav J.S."/>
            <person name="Pangilinan J."/>
            <person name="Larsson K.H."/>
            <person name="Matsuura K."/>
            <person name="Barry K."/>
            <person name="Labutti K."/>
            <person name="Kuo R."/>
            <person name="Ohm R.A."/>
            <person name="Bhattacharya S.S."/>
            <person name="Shirouzu T."/>
            <person name="Yoshinaga Y."/>
            <person name="Martin F.M."/>
            <person name="Grigoriev I.V."/>
            <person name="Hibbett D.S."/>
        </authorList>
    </citation>
    <scope>NUCLEOTIDE SEQUENCE [LARGE SCALE GENOMIC DNA]</scope>
    <source>
        <strain evidence="2 3">93-53</strain>
    </source>
</reference>
<dbReference type="EMBL" id="KV427760">
    <property type="protein sequence ID" value="KZS99610.1"/>
    <property type="molecule type" value="Genomic_DNA"/>
</dbReference>
<dbReference type="RefSeq" id="XP_040757351.1">
    <property type="nucleotide sequence ID" value="XM_040913647.1"/>
</dbReference>
<proteinExistence type="predicted"/>
<evidence type="ECO:0000256" key="1">
    <source>
        <dbReference type="SAM" id="MobiDB-lite"/>
    </source>
</evidence>
<evidence type="ECO:0000313" key="3">
    <source>
        <dbReference type="Proteomes" id="UP000076871"/>
    </source>
</evidence>
<name>A0A165AT55_9APHY</name>
<evidence type="ECO:0000313" key="2">
    <source>
        <dbReference type="EMBL" id="KZS99610.1"/>
    </source>
</evidence>
<keyword evidence="3" id="KW-1185">Reference proteome</keyword>
<feature type="region of interest" description="Disordered" evidence="1">
    <location>
        <begin position="30"/>
        <end position="54"/>
    </location>
</feature>
<dbReference type="GeneID" id="63830675"/>
<gene>
    <name evidence="2" type="ORF">LAESUDRAFT_765353</name>
</gene>
<dbReference type="Proteomes" id="UP000076871">
    <property type="component" value="Unassembled WGS sequence"/>
</dbReference>
<organism evidence="2 3">
    <name type="scientific">Laetiporus sulphureus 93-53</name>
    <dbReference type="NCBI Taxonomy" id="1314785"/>
    <lineage>
        <taxon>Eukaryota</taxon>
        <taxon>Fungi</taxon>
        <taxon>Dikarya</taxon>
        <taxon>Basidiomycota</taxon>
        <taxon>Agaricomycotina</taxon>
        <taxon>Agaricomycetes</taxon>
        <taxon>Polyporales</taxon>
        <taxon>Laetiporus</taxon>
    </lineage>
</organism>
<dbReference type="AlphaFoldDB" id="A0A165AT55"/>
<accession>A0A165AT55</accession>
<sequence>MATTPRPQLELAPTRSCATCVVSNAIHNGPVEPPDHPNAVRSSHWAMTLTDSPS</sequence>
<dbReference type="InParanoid" id="A0A165AT55"/>